<dbReference type="GO" id="GO:0005506">
    <property type="term" value="F:iron ion binding"/>
    <property type="evidence" value="ECO:0007669"/>
    <property type="project" value="UniProtKB-UniRule"/>
</dbReference>
<feature type="region of interest" description="Disordered" evidence="10">
    <location>
        <begin position="379"/>
        <end position="411"/>
    </location>
</feature>
<dbReference type="FunCoup" id="H2YR66">
    <property type="interactions" value="3"/>
</dbReference>
<dbReference type="Gene3D" id="3.90.930.40">
    <property type="match status" value="1"/>
</dbReference>
<dbReference type="AlphaFoldDB" id="H2YR66"/>
<evidence type="ECO:0000256" key="2">
    <source>
        <dbReference type="ARBA" id="ARBA00022517"/>
    </source>
</evidence>
<evidence type="ECO:0000313" key="12">
    <source>
        <dbReference type="Ensembl" id="ENSCSAVP00000007826.1"/>
    </source>
</evidence>
<keyword evidence="13" id="KW-1185">Reference proteome</keyword>
<dbReference type="InterPro" id="IPR003347">
    <property type="entry name" value="JmjC_dom"/>
</dbReference>
<dbReference type="EC" id="1.14.11.-" evidence="9"/>
<evidence type="ECO:0000256" key="6">
    <source>
        <dbReference type="ARBA" id="ARBA00046256"/>
    </source>
</evidence>
<sequence>MPKPKKSKTSLHKPLLENEAAFDFTTSQRLFESLIYNYCSADEFYEKYWEKCHLYIPCLKEEAKEDGDGVNNRETYFRSLFNQAILKEIVMSNNLLYGVDMCACRFDEQKKCRINSDLTGPIKIGKVESLFNKDEMTLQFHQPQRFHDELWKIQERLETFFGSAVGSNIYMTPDGAQGLAPHHDDVEVFILQLEGTKAWKLYSPVKHLARQSSEDFDENEVKDLTLLDTILMKPGDVLYFPRGTIHQAKSIKGTGHSTHLTISTYEQQTWSDYIASIVPSLCQISENTLALRKGLPWRYFKQSSSGNFKQQLKMALISLAESIIENEELEMSDSFVEYFYANRLPPFGHMFDQLGQNPTLESKVRLTYPDHVFIMRGKLPGQDHHEDKDEDSCDEEEEKEDDGKESETETHVFYSTRNDRSMHMISNEKPKALRFPLECYEGLQILKNSASKFLSVSVLKLPPPKELDTIVALWAEGLLECKEEDK</sequence>
<comment type="function">
    <text evidence="6">Oxygenase that can act as both a histone lysine demethylase and a ribosomal histidine hydroxylase. Is involved in the demethylation of trimethylated 'Lys-9' on histone H3 (H3K9me3), leading to an increase in ribosomal RNA expression. Also catalyzes the hydroxylation of 60S ribosomal protein L27a on 'His-39'. May play an important role in cell growth and survival. May be involved in ribosome biogenesis, most likely during the assembly process of pre-ribosomal particles.</text>
</comment>
<dbReference type="GO" id="GO:0036139">
    <property type="term" value="F:peptidyl-histidine dioxygenase activity"/>
    <property type="evidence" value="ECO:0007669"/>
    <property type="project" value="UniProtKB-EC"/>
</dbReference>
<keyword evidence="9" id="KW-0223">Dioxygenase</keyword>
<dbReference type="eggNOG" id="KOG3706">
    <property type="taxonomic scope" value="Eukaryota"/>
</dbReference>
<evidence type="ECO:0000256" key="10">
    <source>
        <dbReference type="SAM" id="MobiDB-lite"/>
    </source>
</evidence>
<keyword evidence="2" id="KW-0690">Ribosome biogenesis</keyword>
<comment type="subcellular location">
    <subcellularLocation>
        <location evidence="1">Nucleus</location>
        <location evidence="1">Nucleolus</location>
    </subcellularLocation>
</comment>
<dbReference type="GO" id="GO:0042254">
    <property type="term" value="P:ribosome biogenesis"/>
    <property type="evidence" value="ECO:0007669"/>
    <property type="project" value="UniProtKB-KW"/>
</dbReference>
<evidence type="ECO:0000256" key="7">
    <source>
        <dbReference type="ARBA" id="ARBA00047687"/>
    </source>
</evidence>
<dbReference type="HOGENOM" id="CLU_013645_0_1_1"/>
<accession>H2YR66</accession>
<keyword evidence="9" id="KW-0539">Nucleus</keyword>
<dbReference type="Proteomes" id="UP000007875">
    <property type="component" value="Unassembled WGS sequence"/>
</dbReference>
<evidence type="ECO:0000256" key="1">
    <source>
        <dbReference type="ARBA" id="ARBA00004604"/>
    </source>
</evidence>
<feature type="domain" description="JmjC" evidence="11">
    <location>
        <begin position="139"/>
        <end position="281"/>
    </location>
</feature>
<reference evidence="13" key="1">
    <citation type="submission" date="2003-08" db="EMBL/GenBank/DDBJ databases">
        <authorList>
            <person name="Birren B."/>
            <person name="Nusbaum C."/>
            <person name="Abebe A."/>
            <person name="Abouelleil A."/>
            <person name="Adekoya E."/>
            <person name="Ait-zahra M."/>
            <person name="Allen N."/>
            <person name="Allen T."/>
            <person name="An P."/>
            <person name="Anderson M."/>
            <person name="Anderson S."/>
            <person name="Arachchi H."/>
            <person name="Armbruster J."/>
            <person name="Bachantsang P."/>
            <person name="Baldwin J."/>
            <person name="Barry A."/>
            <person name="Bayul T."/>
            <person name="Blitshsteyn B."/>
            <person name="Bloom T."/>
            <person name="Blye J."/>
            <person name="Boguslavskiy L."/>
            <person name="Borowsky M."/>
            <person name="Boukhgalter B."/>
            <person name="Brunache A."/>
            <person name="Butler J."/>
            <person name="Calixte N."/>
            <person name="Calvo S."/>
            <person name="Camarata J."/>
            <person name="Campo K."/>
            <person name="Chang J."/>
            <person name="Cheshatsang Y."/>
            <person name="Citroen M."/>
            <person name="Collymore A."/>
            <person name="Considine T."/>
            <person name="Cook A."/>
            <person name="Cooke P."/>
            <person name="Corum B."/>
            <person name="Cuomo C."/>
            <person name="David R."/>
            <person name="Dawoe T."/>
            <person name="Degray S."/>
            <person name="Dodge S."/>
            <person name="Dooley K."/>
            <person name="Dorje P."/>
            <person name="Dorjee K."/>
            <person name="Dorris L."/>
            <person name="Duffey N."/>
            <person name="Dupes A."/>
            <person name="Elkins T."/>
            <person name="Engels R."/>
            <person name="Erickson J."/>
            <person name="Farina A."/>
            <person name="Faro S."/>
            <person name="Ferreira P."/>
            <person name="Fischer H."/>
            <person name="Fitzgerald M."/>
            <person name="Foley K."/>
            <person name="Gage D."/>
            <person name="Galagan J."/>
            <person name="Gearin G."/>
            <person name="Gnerre S."/>
            <person name="Gnirke A."/>
            <person name="Goyette A."/>
            <person name="Graham J."/>
            <person name="Grandbois E."/>
            <person name="Gyaltsen K."/>
            <person name="Hafez N."/>
            <person name="Hagopian D."/>
            <person name="Hagos B."/>
            <person name="Hall J."/>
            <person name="Hatcher B."/>
            <person name="Heller A."/>
            <person name="Higgins H."/>
            <person name="Honan T."/>
            <person name="Horn A."/>
            <person name="Houde N."/>
            <person name="Hughes L."/>
            <person name="Hulme W."/>
            <person name="Husby E."/>
            <person name="Iliev I."/>
            <person name="Jaffe D."/>
            <person name="Jones C."/>
            <person name="Kamal M."/>
            <person name="Kamat A."/>
            <person name="Kamvysselis M."/>
            <person name="Karlsson E."/>
            <person name="Kells C."/>
            <person name="Kieu A."/>
            <person name="Kisner P."/>
            <person name="Kodira C."/>
            <person name="Kulbokas E."/>
            <person name="Labutti K."/>
            <person name="Lama D."/>
            <person name="Landers T."/>
            <person name="Leger J."/>
            <person name="Levine S."/>
            <person name="Lewis D."/>
            <person name="Lewis T."/>
            <person name="Lindblad-toh K."/>
            <person name="Liu X."/>
            <person name="Lokyitsang T."/>
            <person name="Lokyitsang Y."/>
            <person name="Lucien O."/>
            <person name="Lui A."/>
            <person name="Ma L.J."/>
            <person name="Mabbitt R."/>
            <person name="Macdonald J."/>
            <person name="Maclean C."/>
            <person name="Major J."/>
            <person name="Manning J."/>
            <person name="Marabella R."/>
            <person name="Maru K."/>
            <person name="Matthews C."/>
            <person name="Mauceli E."/>
            <person name="Mccarthy M."/>
            <person name="Mcdonough S."/>
            <person name="Mcghee T."/>
            <person name="Meldrim J."/>
            <person name="Meneus L."/>
            <person name="Mesirov J."/>
            <person name="Mihalev A."/>
            <person name="Mihova T."/>
            <person name="Mikkelsen T."/>
            <person name="Mlenga V."/>
            <person name="Moru K."/>
            <person name="Mozes J."/>
            <person name="Mulrain L."/>
            <person name="Munson G."/>
            <person name="Naylor J."/>
            <person name="Newes C."/>
            <person name="Nguyen C."/>
            <person name="Nguyen N."/>
            <person name="Nguyen T."/>
            <person name="Nicol R."/>
            <person name="Nielsen C."/>
            <person name="Nizzari M."/>
            <person name="Norbu C."/>
            <person name="Norbu N."/>
            <person name="O'donnell P."/>
            <person name="Okoawo O."/>
            <person name="O'leary S."/>
            <person name="Omotosho B."/>
            <person name="O'neill K."/>
            <person name="Osman S."/>
            <person name="Parker S."/>
            <person name="Perrin D."/>
            <person name="Phunkhang P."/>
            <person name="Piqani B."/>
            <person name="Purcell S."/>
            <person name="Rachupka T."/>
            <person name="Ramasamy U."/>
            <person name="Rameau R."/>
            <person name="Ray V."/>
            <person name="Raymond C."/>
            <person name="Retta R."/>
            <person name="Richardson S."/>
            <person name="Rise C."/>
            <person name="Rodriguez J."/>
            <person name="Rogers J."/>
            <person name="Rogov P."/>
            <person name="Rutman M."/>
            <person name="Schupbach R."/>
            <person name="Seaman C."/>
            <person name="Settipalli S."/>
            <person name="Sharpe T."/>
            <person name="Sheridan J."/>
            <person name="Sherpa N."/>
            <person name="Shi J."/>
            <person name="Smirnov S."/>
            <person name="Smith C."/>
            <person name="Sougnez C."/>
            <person name="Spencer B."/>
            <person name="Stalker J."/>
            <person name="Stange-thomann N."/>
            <person name="Stavropoulos S."/>
            <person name="Stetson K."/>
            <person name="Stone C."/>
            <person name="Stone S."/>
            <person name="Stubbs M."/>
            <person name="Talamas J."/>
            <person name="Tchuinga P."/>
            <person name="Tenzing P."/>
            <person name="Tesfaye S."/>
            <person name="Theodore J."/>
            <person name="Thoulutsang Y."/>
            <person name="Topham K."/>
            <person name="Towey S."/>
            <person name="Tsamla T."/>
            <person name="Tsomo N."/>
            <person name="Vallee D."/>
            <person name="Vassiliev H."/>
            <person name="Venkataraman V."/>
            <person name="Vinson J."/>
            <person name="Vo A."/>
            <person name="Wade C."/>
            <person name="Wang S."/>
            <person name="Wangchuk T."/>
            <person name="Wangdi T."/>
            <person name="Whittaker C."/>
            <person name="Wilkinson J."/>
            <person name="Wu Y."/>
            <person name="Wyman D."/>
            <person name="Yadav S."/>
            <person name="Yang S."/>
            <person name="Yang X."/>
            <person name="Yeager S."/>
            <person name="Yee E."/>
            <person name="Young G."/>
            <person name="Zainoun J."/>
            <person name="Zembeck L."/>
            <person name="Zimmer A."/>
            <person name="Zody M."/>
            <person name="Lander E."/>
        </authorList>
    </citation>
    <scope>NUCLEOTIDE SEQUENCE [LARGE SCALE GENOMIC DNA]</scope>
</reference>
<dbReference type="STRING" id="51511.ENSCSAVP00000007826"/>
<evidence type="ECO:0000256" key="3">
    <source>
        <dbReference type="ARBA" id="ARBA00022723"/>
    </source>
</evidence>
<keyword evidence="9" id="KW-0804">Transcription</keyword>
<dbReference type="GeneTree" id="ENSGT00390000000083"/>
<protein>
    <recommendedName>
        <fullName evidence="9">Bifunctional lysine-specific demethylase and histidyl-hydroxylase</fullName>
        <ecNumber evidence="9">1.14.11.-</ecNumber>
    </recommendedName>
</protein>
<dbReference type="GO" id="GO:0032453">
    <property type="term" value="F:histone H3K4 demethylase activity"/>
    <property type="evidence" value="ECO:0007669"/>
    <property type="project" value="TreeGrafter"/>
</dbReference>
<evidence type="ECO:0000256" key="5">
    <source>
        <dbReference type="ARBA" id="ARBA00034314"/>
    </source>
</evidence>
<proteinExistence type="inferred from homology"/>
<keyword evidence="9" id="KW-0805">Transcription regulation</keyword>
<organism evidence="12 13">
    <name type="scientific">Ciona savignyi</name>
    <name type="common">Pacific transparent sea squirt</name>
    <dbReference type="NCBI Taxonomy" id="51511"/>
    <lineage>
        <taxon>Eukaryota</taxon>
        <taxon>Metazoa</taxon>
        <taxon>Chordata</taxon>
        <taxon>Tunicata</taxon>
        <taxon>Ascidiacea</taxon>
        <taxon>Phlebobranchia</taxon>
        <taxon>Cionidae</taxon>
        <taxon>Ciona</taxon>
    </lineage>
</organism>
<name>H2YR66_CIOSA</name>
<dbReference type="Pfam" id="PF08007">
    <property type="entry name" value="JmjC_2"/>
    <property type="match status" value="1"/>
</dbReference>
<dbReference type="GO" id="GO:0051864">
    <property type="term" value="F:histone H3K36 demethylase activity"/>
    <property type="evidence" value="ECO:0007669"/>
    <property type="project" value="TreeGrafter"/>
</dbReference>
<comment type="cofactor">
    <cofactor evidence="9">
        <name>Fe(2+)</name>
        <dbReference type="ChEBI" id="CHEBI:29033"/>
    </cofactor>
    <text evidence="9">Binds 1 Fe(2+) ion per subunit.</text>
</comment>
<evidence type="ECO:0000259" key="11">
    <source>
        <dbReference type="PROSITE" id="PS51184"/>
    </source>
</evidence>
<dbReference type="Ensembl" id="ENSCSAVT00000007931.1">
    <property type="protein sequence ID" value="ENSCSAVP00000007826.1"/>
    <property type="gene ID" value="ENSCSAVG00000004681.1"/>
</dbReference>
<keyword evidence="4 9" id="KW-0408">Iron</keyword>
<dbReference type="OMA" id="DINICRY"/>
<comment type="catalytic activity">
    <reaction evidence="8">
        <text>L-histidyl-[protein] + 2-oxoglutarate + O2 = (3S)-3-hydroxy-L-histidyl-[protein] + succinate + CO2</text>
        <dbReference type="Rhea" id="RHEA:54256"/>
        <dbReference type="Rhea" id="RHEA-COMP:9745"/>
        <dbReference type="Rhea" id="RHEA-COMP:13840"/>
        <dbReference type="ChEBI" id="CHEBI:15379"/>
        <dbReference type="ChEBI" id="CHEBI:16526"/>
        <dbReference type="ChEBI" id="CHEBI:16810"/>
        <dbReference type="ChEBI" id="CHEBI:29979"/>
        <dbReference type="ChEBI" id="CHEBI:30031"/>
        <dbReference type="ChEBI" id="CHEBI:138021"/>
        <dbReference type="EC" id="1.14.11.79"/>
    </reaction>
</comment>
<dbReference type="InterPro" id="IPR039994">
    <property type="entry name" value="NO66-like"/>
</dbReference>
<dbReference type="InParanoid" id="H2YR66"/>
<comment type="catalytic activity">
    <reaction evidence="7">
        <text>L-histidyl-[ribosomal protein uL15] + 2-oxoglutarate + O2 = (3S)-3-hydroxy-L-histidyl-[ribosomal protein uL15] + succinate + CO2</text>
        <dbReference type="Rhea" id="RHEA:54024"/>
        <dbReference type="Rhea" id="RHEA-COMP:13760"/>
        <dbReference type="Rhea" id="RHEA-COMP:13761"/>
        <dbReference type="ChEBI" id="CHEBI:15379"/>
        <dbReference type="ChEBI" id="CHEBI:16526"/>
        <dbReference type="ChEBI" id="CHEBI:16810"/>
        <dbReference type="ChEBI" id="CHEBI:29979"/>
        <dbReference type="ChEBI" id="CHEBI:30031"/>
        <dbReference type="ChEBI" id="CHEBI:138021"/>
    </reaction>
</comment>
<dbReference type="SUPFAM" id="SSF51197">
    <property type="entry name" value="Clavaminate synthase-like"/>
    <property type="match status" value="1"/>
</dbReference>
<evidence type="ECO:0000256" key="8">
    <source>
        <dbReference type="ARBA" id="ARBA00049465"/>
    </source>
</evidence>
<dbReference type="Gene3D" id="2.60.120.650">
    <property type="entry name" value="Cupin"/>
    <property type="match status" value="1"/>
</dbReference>
<keyword evidence="3 9" id="KW-0479">Metal-binding</keyword>
<evidence type="ECO:0000313" key="13">
    <source>
        <dbReference type="Proteomes" id="UP000007875"/>
    </source>
</evidence>
<reference evidence="12" key="3">
    <citation type="submission" date="2025-09" db="UniProtKB">
        <authorList>
            <consortium name="Ensembl"/>
        </authorList>
    </citation>
    <scope>IDENTIFICATION</scope>
</reference>
<dbReference type="PANTHER" id="PTHR13096">
    <property type="entry name" value="MINA53 MYC INDUCED NUCLEAR ANTIGEN"/>
    <property type="match status" value="1"/>
</dbReference>
<evidence type="ECO:0000256" key="4">
    <source>
        <dbReference type="ARBA" id="ARBA00023004"/>
    </source>
</evidence>
<reference evidence="12" key="2">
    <citation type="submission" date="2025-08" db="UniProtKB">
        <authorList>
            <consortium name="Ensembl"/>
        </authorList>
    </citation>
    <scope>IDENTIFICATION</scope>
</reference>
<comment type="similarity">
    <text evidence="5">Belongs to the ROX family. MINA53 subfamily.</text>
</comment>
<feature type="compositionally biased region" description="Basic and acidic residues" evidence="10">
    <location>
        <begin position="401"/>
        <end position="410"/>
    </location>
</feature>
<keyword evidence="9" id="KW-0560">Oxidoreductase</keyword>
<evidence type="ECO:0000256" key="9">
    <source>
        <dbReference type="RuleBase" id="RU366061"/>
    </source>
</evidence>
<dbReference type="PANTHER" id="PTHR13096:SF7">
    <property type="entry name" value="RIBOSOMAL OXYGENASE 2"/>
    <property type="match status" value="1"/>
</dbReference>
<feature type="compositionally biased region" description="Acidic residues" evidence="10">
    <location>
        <begin position="388"/>
        <end position="400"/>
    </location>
</feature>
<dbReference type="PROSITE" id="PS51184">
    <property type="entry name" value="JMJC"/>
    <property type="match status" value="1"/>
</dbReference>
<dbReference type="GO" id="GO:0005730">
    <property type="term" value="C:nucleolus"/>
    <property type="evidence" value="ECO:0007669"/>
    <property type="project" value="UniProtKB-SubCell"/>
</dbReference>